<organism evidence="2 3">
    <name type="scientific">Larinioides sclopetarius</name>
    <dbReference type="NCBI Taxonomy" id="280406"/>
    <lineage>
        <taxon>Eukaryota</taxon>
        <taxon>Metazoa</taxon>
        <taxon>Ecdysozoa</taxon>
        <taxon>Arthropoda</taxon>
        <taxon>Chelicerata</taxon>
        <taxon>Arachnida</taxon>
        <taxon>Araneae</taxon>
        <taxon>Araneomorphae</taxon>
        <taxon>Entelegynae</taxon>
        <taxon>Araneoidea</taxon>
        <taxon>Araneidae</taxon>
        <taxon>Larinioides</taxon>
    </lineage>
</organism>
<feature type="chain" id="PRO_5043550571" evidence="1">
    <location>
        <begin position="34"/>
        <end position="81"/>
    </location>
</feature>
<reference evidence="2 3" key="1">
    <citation type="submission" date="2024-04" db="EMBL/GenBank/DDBJ databases">
        <authorList>
            <person name="Rising A."/>
            <person name="Reimegard J."/>
            <person name="Sonavane S."/>
            <person name="Akerstrom W."/>
            <person name="Nylinder S."/>
            <person name="Hedman E."/>
            <person name="Kallberg Y."/>
        </authorList>
    </citation>
    <scope>NUCLEOTIDE SEQUENCE [LARGE SCALE GENOMIC DNA]</scope>
</reference>
<dbReference type="AlphaFoldDB" id="A0AAV2BY74"/>
<name>A0AAV2BY74_9ARAC</name>
<comment type="caution">
    <text evidence="2">The sequence shown here is derived from an EMBL/GenBank/DDBJ whole genome shotgun (WGS) entry which is preliminary data.</text>
</comment>
<proteinExistence type="predicted"/>
<evidence type="ECO:0000313" key="2">
    <source>
        <dbReference type="EMBL" id="CAL1300726.1"/>
    </source>
</evidence>
<dbReference type="EMBL" id="CAXIEN010000572">
    <property type="protein sequence ID" value="CAL1300726.1"/>
    <property type="molecule type" value="Genomic_DNA"/>
</dbReference>
<sequence>CKHCSFSSARAFSLVFQSVFLQFVLESLRSALCVQIFFNLVDFSNLQVPNDKKISLSTRLEWQKLMQKMSGRFIGIIAPMG</sequence>
<protein>
    <submittedName>
        <fullName evidence="2">Uncharacterized protein</fullName>
    </submittedName>
</protein>
<keyword evidence="3" id="KW-1185">Reference proteome</keyword>
<accession>A0AAV2BY74</accession>
<keyword evidence="1" id="KW-0732">Signal</keyword>
<evidence type="ECO:0000256" key="1">
    <source>
        <dbReference type="SAM" id="SignalP"/>
    </source>
</evidence>
<feature type="non-terminal residue" evidence="2">
    <location>
        <position position="1"/>
    </location>
</feature>
<gene>
    <name evidence="2" type="ORF">LARSCL_LOCUS22084</name>
</gene>
<feature type="signal peptide" evidence="1">
    <location>
        <begin position="1"/>
        <end position="33"/>
    </location>
</feature>
<dbReference type="Proteomes" id="UP001497382">
    <property type="component" value="Unassembled WGS sequence"/>
</dbReference>
<evidence type="ECO:0000313" key="3">
    <source>
        <dbReference type="Proteomes" id="UP001497382"/>
    </source>
</evidence>